<comment type="caution">
    <text evidence="1">The sequence shown here is derived from an EMBL/GenBank/DDBJ whole genome shotgun (WGS) entry which is preliminary data.</text>
</comment>
<evidence type="ECO:0000313" key="2">
    <source>
        <dbReference type="Proteomes" id="UP000642829"/>
    </source>
</evidence>
<sequence>MVIIVNSFEDTDFEETVGEVEVVEETTPTFDPLTVYNDAGELDPQLLFSACLRAMSLSGEIMAVKSITQRGRVITGDGVELNYIQMQRGGGQIRELLTSGNKRFLRVSDGNLVWNISRGAYIQSHPDEVSCQESDWWVLRVSSVLPLYGDYGKHDMKAGELLDGDYWLELNGPGKLRLRIIVSSETFLIKVVSSASLKHQVKVLVSDYREVGCYMLPFKYSFFHHDDRSFHETMLVESYEFNPGLLPSLFEP</sequence>
<dbReference type="Proteomes" id="UP000642829">
    <property type="component" value="Unassembled WGS sequence"/>
</dbReference>
<gene>
    <name evidence="1" type="ORF">GCM10007047_33590</name>
</gene>
<keyword evidence="2" id="KW-1185">Reference proteome</keyword>
<dbReference type="AlphaFoldDB" id="A0A8J3GED1"/>
<organism evidence="1 2">
    <name type="scientific">Cerasicoccus arenae</name>
    <dbReference type="NCBI Taxonomy" id="424488"/>
    <lineage>
        <taxon>Bacteria</taxon>
        <taxon>Pseudomonadati</taxon>
        <taxon>Verrucomicrobiota</taxon>
        <taxon>Opitutia</taxon>
        <taxon>Puniceicoccales</taxon>
        <taxon>Cerasicoccaceae</taxon>
        <taxon>Cerasicoccus</taxon>
    </lineage>
</organism>
<name>A0A8J3GED1_9BACT</name>
<dbReference type="EMBL" id="BMXG01000034">
    <property type="protein sequence ID" value="GHC13522.1"/>
    <property type="molecule type" value="Genomic_DNA"/>
</dbReference>
<reference evidence="1" key="2">
    <citation type="submission" date="2020-09" db="EMBL/GenBank/DDBJ databases">
        <authorList>
            <person name="Sun Q."/>
            <person name="Kim S."/>
        </authorList>
    </citation>
    <scope>NUCLEOTIDE SEQUENCE</scope>
    <source>
        <strain evidence="1">KCTC 12870</strain>
    </source>
</reference>
<accession>A0A8J3GED1</accession>
<evidence type="ECO:0000313" key="1">
    <source>
        <dbReference type="EMBL" id="GHC13522.1"/>
    </source>
</evidence>
<reference evidence="1" key="1">
    <citation type="journal article" date="2014" name="Int. J. Syst. Evol. Microbiol.">
        <title>Complete genome sequence of Corynebacterium casei LMG S-19264T (=DSM 44701T), isolated from a smear-ripened cheese.</title>
        <authorList>
            <consortium name="US DOE Joint Genome Institute (JGI-PGF)"/>
            <person name="Walter F."/>
            <person name="Albersmeier A."/>
            <person name="Kalinowski J."/>
            <person name="Ruckert C."/>
        </authorList>
    </citation>
    <scope>NUCLEOTIDE SEQUENCE</scope>
    <source>
        <strain evidence="1">KCTC 12870</strain>
    </source>
</reference>
<protein>
    <submittedName>
        <fullName evidence="1">Uncharacterized protein</fullName>
    </submittedName>
</protein>
<proteinExistence type="predicted"/>